<protein>
    <submittedName>
        <fullName evidence="2">Uncharacterized protein</fullName>
    </submittedName>
</protein>
<gene>
    <name evidence="2" type="ORF">BpHYR1_000554</name>
</gene>
<accession>A0A3M7PSY6</accession>
<keyword evidence="1" id="KW-1133">Transmembrane helix</keyword>
<evidence type="ECO:0000256" key="1">
    <source>
        <dbReference type="SAM" id="Phobius"/>
    </source>
</evidence>
<comment type="caution">
    <text evidence="2">The sequence shown here is derived from an EMBL/GenBank/DDBJ whole genome shotgun (WGS) entry which is preliminary data.</text>
</comment>
<dbReference type="Proteomes" id="UP000276133">
    <property type="component" value="Unassembled WGS sequence"/>
</dbReference>
<dbReference type="EMBL" id="REGN01008973">
    <property type="protein sequence ID" value="RNA02226.1"/>
    <property type="molecule type" value="Genomic_DNA"/>
</dbReference>
<feature type="transmembrane region" description="Helical" evidence="1">
    <location>
        <begin position="152"/>
        <end position="172"/>
    </location>
</feature>
<keyword evidence="1" id="KW-0472">Membrane</keyword>
<feature type="transmembrane region" description="Helical" evidence="1">
    <location>
        <begin position="184"/>
        <end position="204"/>
    </location>
</feature>
<keyword evidence="3" id="KW-1185">Reference proteome</keyword>
<dbReference type="AlphaFoldDB" id="A0A3M7PSY6"/>
<evidence type="ECO:0000313" key="2">
    <source>
        <dbReference type="EMBL" id="RNA02226.1"/>
    </source>
</evidence>
<proteinExistence type="predicted"/>
<reference evidence="2 3" key="1">
    <citation type="journal article" date="2018" name="Sci. Rep.">
        <title>Genomic signatures of local adaptation to the degree of environmental predictability in rotifers.</title>
        <authorList>
            <person name="Franch-Gras L."/>
            <person name="Hahn C."/>
            <person name="Garcia-Roger E.M."/>
            <person name="Carmona M.J."/>
            <person name="Serra M."/>
            <person name="Gomez A."/>
        </authorList>
    </citation>
    <scope>NUCLEOTIDE SEQUENCE [LARGE SCALE GENOMIC DNA]</scope>
    <source>
        <strain evidence="2">HYR1</strain>
    </source>
</reference>
<keyword evidence="1" id="KW-0812">Transmembrane</keyword>
<sequence length="210" mass="23489">MDTSFSKNVGSLKKLNAHVVLHTVNNINATSSRNTIYKEKNKEKIIRKKIIIMIQIQTVFTVTTTVPATANFSEQMIEDARIQLGHDLPYTLSYGSHSRYILKTCELRVMVYVRPCTNFLLMVFKHASLNKGIRVNCQRVKRHGFVNELQTYVFACGGYTTSCLSFSAEALVYSFSDLLGGSTLLSISLAFAFSSAIFLASYFVGLPAFL</sequence>
<organism evidence="2 3">
    <name type="scientific">Brachionus plicatilis</name>
    <name type="common">Marine rotifer</name>
    <name type="synonym">Brachionus muelleri</name>
    <dbReference type="NCBI Taxonomy" id="10195"/>
    <lineage>
        <taxon>Eukaryota</taxon>
        <taxon>Metazoa</taxon>
        <taxon>Spiralia</taxon>
        <taxon>Gnathifera</taxon>
        <taxon>Rotifera</taxon>
        <taxon>Eurotatoria</taxon>
        <taxon>Monogononta</taxon>
        <taxon>Pseudotrocha</taxon>
        <taxon>Ploima</taxon>
        <taxon>Brachionidae</taxon>
        <taxon>Brachionus</taxon>
    </lineage>
</organism>
<name>A0A3M7PSY6_BRAPC</name>
<evidence type="ECO:0000313" key="3">
    <source>
        <dbReference type="Proteomes" id="UP000276133"/>
    </source>
</evidence>